<comment type="caution">
    <text evidence="1">The sequence shown here is derived from an EMBL/GenBank/DDBJ whole genome shotgun (WGS) entry which is preliminary data.</text>
</comment>
<dbReference type="OrthoDB" id="36101at2157"/>
<name>A0A031LRC6_9CREN</name>
<proteinExistence type="predicted"/>
<dbReference type="AlphaFoldDB" id="A0A031LRC6"/>
<evidence type="ECO:0000313" key="1">
    <source>
        <dbReference type="EMBL" id="EZQ06954.1"/>
    </source>
</evidence>
<dbReference type="EMBL" id="JFZT01000039">
    <property type="protein sequence ID" value="EZQ06954.1"/>
    <property type="molecule type" value="Genomic_DNA"/>
</dbReference>
<gene>
    <name evidence="1" type="ORF">CM19_06225</name>
</gene>
<dbReference type="STRING" id="1160895.CM19_06225"/>
<evidence type="ECO:0008006" key="3">
    <source>
        <dbReference type="Google" id="ProtNLM"/>
    </source>
</evidence>
<dbReference type="RefSeq" id="WP_048099478.1">
    <property type="nucleotide sequence ID" value="NZ_JFZT01000039.1"/>
</dbReference>
<sequence length="337" mass="38312">MESYIKDPSPEEAKKLIESINRNKEICISTPYDPDAMMFSALILKYMESQAGVSFSSTDCEVTVAITPQGRTIKYNNSEVFIGQSALTSVLPFTAEDILPILAGIGSSVFLERRRLTEWEISMLKKAENLGITIEKNFRIPSYKELPLFLSLMESIDLFIPEITGNRDNAIRAVKELGVDELTKLEELNETQLNTLLFKIITLIMKFNSKVNRDDIISDRVFYLNYDLIELGIVTTYFMDVVGSKIILQSALSPSIFSILIEKFRNELSKGFSFDLTEDKKFYIVEGNLKSPKIAQVILLQLQKIKKEKPIAIKIKNELLTSRFFMDGKEGLKQVEV</sequence>
<accession>A0A031LRC6</accession>
<protein>
    <recommendedName>
        <fullName evidence="3">Single-stranded DNA exonuclease</fullName>
    </recommendedName>
</protein>
<organism evidence="1 2">
    <name type="scientific">Candidatus Acidianus copahuensis</name>
    <dbReference type="NCBI Taxonomy" id="1160895"/>
    <lineage>
        <taxon>Archaea</taxon>
        <taxon>Thermoproteota</taxon>
        <taxon>Thermoprotei</taxon>
        <taxon>Sulfolobales</taxon>
        <taxon>Sulfolobaceae</taxon>
        <taxon>Acidianus</taxon>
    </lineage>
</organism>
<keyword evidence="2" id="KW-1185">Reference proteome</keyword>
<evidence type="ECO:0000313" key="2">
    <source>
        <dbReference type="Proteomes" id="UP000024332"/>
    </source>
</evidence>
<reference evidence="1 2" key="1">
    <citation type="submission" date="2014-03" db="EMBL/GenBank/DDBJ databases">
        <title>Draft genome sequence of the novel thermoacidophilic archaea Acidianus copahuensis ALE1 strain, isolated from Copahue volcanic area in Neuquen Argentina.</title>
        <authorList>
            <person name="Urbieta M.S."/>
            <person name="Rascovan N."/>
            <person name="Castro C."/>
            <person name="Revale S."/>
            <person name="Giaveno M.A."/>
            <person name="Vazquez M.P."/>
            <person name="Donati E.R."/>
        </authorList>
    </citation>
    <scope>NUCLEOTIDE SEQUENCE [LARGE SCALE GENOMIC DNA]</scope>
    <source>
        <strain evidence="1 2">ALE1</strain>
    </source>
</reference>
<dbReference type="Proteomes" id="UP000024332">
    <property type="component" value="Unassembled WGS sequence"/>
</dbReference>